<dbReference type="RefSeq" id="WP_073170138.1">
    <property type="nucleotide sequence ID" value="NZ_FQZE01000020.1"/>
</dbReference>
<dbReference type="AlphaFoldDB" id="A0A1M6JGT2"/>
<sequence>MLEYAKIILPKVSFSKQLFRKELTKCLHWIEPDEVQELHDWCYENFKDKYPDVLADVFACIAA</sequence>
<evidence type="ECO:0000313" key="1">
    <source>
        <dbReference type="EMBL" id="SHJ45900.1"/>
    </source>
</evidence>
<dbReference type="EMBL" id="FQZE01000020">
    <property type="protein sequence ID" value="SHJ45900.1"/>
    <property type="molecule type" value="Genomic_DNA"/>
</dbReference>
<gene>
    <name evidence="1" type="ORF">SAMN05444280_12020</name>
</gene>
<dbReference type="OrthoDB" id="840060at2"/>
<dbReference type="Proteomes" id="UP000184050">
    <property type="component" value="Unassembled WGS sequence"/>
</dbReference>
<organism evidence="1 2">
    <name type="scientific">Tangfeifania diversioriginum</name>
    <dbReference type="NCBI Taxonomy" id="1168035"/>
    <lineage>
        <taxon>Bacteria</taxon>
        <taxon>Pseudomonadati</taxon>
        <taxon>Bacteroidota</taxon>
        <taxon>Bacteroidia</taxon>
        <taxon>Marinilabiliales</taxon>
        <taxon>Prolixibacteraceae</taxon>
        <taxon>Tangfeifania</taxon>
    </lineage>
</organism>
<keyword evidence="2" id="KW-1185">Reference proteome</keyword>
<protein>
    <submittedName>
        <fullName evidence="1">Uncharacterized protein</fullName>
    </submittedName>
</protein>
<name>A0A1M6JGT2_9BACT</name>
<accession>A0A1M6JGT2</accession>
<reference evidence="1 2" key="1">
    <citation type="submission" date="2016-11" db="EMBL/GenBank/DDBJ databases">
        <authorList>
            <person name="Jaros S."/>
            <person name="Januszkiewicz K."/>
            <person name="Wedrychowicz H."/>
        </authorList>
    </citation>
    <scope>NUCLEOTIDE SEQUENCE [LARGE SCALE GENOMIC DNA]</scope>
    <source>
        <strain evidence="1 2">DSM 27063</strain>
    </source>
</reference>
<evidence type="ECO:0000313" key="2">
    <source>
        <dbReference type="Proteomes" id="UP000184050"/>
    </source>
</evidence>
<dbReference type="STRING" id="1168035.SAMN05444280_12020"/>
<proteinExistence type="predicted"/>